<sequence>MNKAVNIDVSRLSGEMAFLLLLLQDAASLDEETARGYASALDWNAFVELALHHRVYPAVYLKLNSLASIVPADTMETLRYHHHSNTFKMLELTKEMSRISGALAEDGIRSIQLKGPVLAIQLYGDLSLRTSKDLDILVDPDDVELAEATMARLGYEAADKHDSDPNWKRKYHHLSFSHKERRAEVEIHWRLNPNPVDKHTFPQLWERRETVPVAGLSFYSLGKEDLLYYLTDHGARHAWFRLRWLVDIARLVPHIRAEETDRYFKKHGGRVFAGQAFLLASALLRADIPGALLQMTTGRKAVRLAQDAMFFISKIVKLNPVPEKSAVWPYLKYTLSLMKPKQKWLYLLKHLEPNIEDRQQLPLSKPFHFLYFPLRPFLWLWRHIIN</sequence>
<organism evidence="1 2">
    <name type="scientific">Paenibacillus thailandensis</name>
    <dbReference type="NCBI Taxonomy" id="393250"/>
    <lineage>
        <taxon>Bacteria</taxon>
        <taxon>Bacillati</taxon>
        <taxon>Bacillota</taxon>
        <taxon>Bacilli</taxon>
        <taxon>Bacillales</taxon>
        <taxon>Paenibacillaceae</taxon>
        <taxon>Paenibacillus</taxon>
    </lineage>
</organism>
<dbReference type="Pfam" id="PF14907">
    <property type="entry name" value="NTP_transf_5"/>
    <property type="match status" value="1"/>
</dbReference>
<name>A0ABW5R0R2_9BACL</name>
<dbReference type="Proteomes" id="UP001597493">
    <property type="component" value="Unassembled WGS sequence"/>
</dbReference>
<accession>A0ABW5R0R2</accession>
<evidence type="ECO:0000313" key="2">
    <source>
        <dbReference type="Proteomes" id="UP001597493"/>
    </source>
</evidence>
<reference evidence="2" key="1">
    <citation type="journal article" date="2019" name="Int. J. Syst. Evol. Microbiol.">
        <title>The Global Catalogue of Microorganisms (GCM) 10K type strain sequencing project: providing services to taxonomists for standard genome sequencing and annotation.</title>
        <authorList>
            <consortium name="The Broad Institute Genomics Platform"/>
            <consortium name="The Broad Institute Genome Sequencing Center for Infectious Disease"/>
            <person name="Wu L."/>
            <person name="Ma J."/>
        </authorList>
    </citation>
    <scope>NUCLEOTIDE SEQUENCE [LARGE SCALE GENOMIC DNA]</scope>
    <source>
        <strain evidence="2">TISTR 1827</strain>
    </source>
</reference>
<evidence type="ECO:0000313" key="1">
    <source>
        <dbReference type="EMBL" id="MFD2661433.1"/>
    </source>
</evidence>
<protein>
    <submittedName>
        <fullName evidence="1">Nucleotidyltransferase family protein</fullName>
    </submittedName>
</protein>
<comment type="caution">
    <text evidence="1">The sequence shown here is derived from an EMBL/GenBank/DDBJ whole genome shotgun (WGS) entry which is preliminary data.</text>
</comment>
<dbReference type="InterPro" id="IPR043519">
    <property type="entry name" value="NT_sf"/>
</dbReference>
<dbReference type="RefSeq" id="WP_379274262.1">
    <property type="nucleotide sequence ID" value="NZ_JBHUGT010000049.1"/>
</dbReference>
<dbReference type="Gene3D" id="3.30.460.40">
    <property type="match status" value="1"/>
</dbReference>
<proteinExistence type="predicted"/>
<gene>
    <name evidence="1" type="ORF">ACFSW5_14355</name>
</gene>
<keyword evidence="2" id="KW-1185">Reference proteome</keyword>
<dbReference type="InterPro" id="IPR039498">
    <property type="entry name" value="NTP_transf_5"/>
</dbReference>
<dbReference type="EMBL" id="JBHUMY010000013">
    <property type="protein sequence ID" value="MFD2661433.1"/>
    <property type="molecule type" value="Genomic_DNA"/>
</dbReference>
<dbReference type="SUPFAM" id="SSF81301">
    <property type="entry name" value="Nucleotidyltransferase"/>
    <property type="match status" value="1"/>
</dbReference>